<organism evidence="7 8">
    <name type="scientific">Pseudokineococcus basanitobsidens</name>
    <dbReference type="NCBI Taxonomy" id="1926649"/>
    <lineage>
        <taxon>Bacteria</taxon>
        <taxon>Bacillati</taxon>
        <taxon>Actinomycetota</taxon>
        <taxon>Actinomycetes</taxon>
        <taxon>Kineosporiales</taxon>
        <taxon>Kineosporiaceae</taxon>
        <taxon>Pseudokineococcus</taxon>
    </lineage>
</organism>
<evidence type="ECO:0000256" key="4">
    <source>
        <dbReference type="ARBA" id="ARBA00022840"/>
    </source>
</evidence>
<comment type="caution">
    <text evidence="7">The sequence shown here is derived from an EMBL/GenBank/DDBJ whole genome shotgun (WGS) entry which is preliminary data.</text>
</comment>
<dbReference type="GO" id="GO:0005524">
    <property type="term" value="F:ATP binding"/>
    <property type="evidence" value="ECO:0007669"/>
    <property type="project" value="UniProtKB-KW"/>
</dbReference>
<dbReference type="PROSITE" id="PS00211">
    <property type="entry name" value="ABC_TRANSPORTER_1"/>
    <property type="match status" value="1"/>
</dbReference>
<dbReference type="InterPro" id="IPR003593">
    <property type="entry name" value="AAA+_ATPase"/>
</dbReference>
<feature type="region of interest" description="Disordered" evidence="5">
    <location>
        <begin position="535"/>
        <end position="562"/>
    </location>
</feature>
<accession>A0ABU8RHD2</accession>
<dbReference type="InterPro" id="IPR003439">
    <property type="entry name" value="ABC_transporter-like_ATP-bd"/>
</dbReference>
<keyword evidence="8" id="KW-1185">Reference proteome</keyword>
<dbReference type="PANTHER" id="PTHR43790">
    <property type="entry name" value="CARBOHYDRATE TRANSPORT ATP-BINDING PROTEIN MG119-RELATED"/>
    <property type="match status" value="1"/>
</dbReference>
<keyword evidence="3" id="KW-0547">Nucleotide-binding</keyword>
<evidence type="ECO:0000256" key="2">
    <source>
        <dbReference type="ARBA" id="ARBA00022737"/>
    </source>
</evidence>
<reference evidence="7 8" key="1">
    <citation type="journal article" date="2017" name="Int. J. Syst. Evol. Microbiol.">
        <title>Pseudokineococcus basanitobsidens sp. nov., isolated from volcanic rock.</title>
        <authorList>
            <person name="Lee D.W."/>
            <person name="Park M.Y."/>
            <person name="Kim J.J."/>
            <person name="Kim B.S."/>
        </authorList>
    </citation>
    <scope>NUCLEOTIDE SEQUENCE [LARGE SCALE GENOMIC DNA]</scope>
    <source>
        <strain evidence="7 8">DSM 103726</strain>
    </source>
</reference>
<dbReference type="CDD" id="cd03216">
    <property type="entry name" value="ABC_Carb_Monos_I"/>
    <property type="match status" value="1"/>
</dbReference>
<dbReference type="EMBL" id="JBBIAA010000002">
    <property type="protein sequence ID" value="MEJ5944438.1"/>
    <property type="molecule type" value="Genomic_DNA"/>
</dbReference>
<proteinExistence type="predicted"/>
<evidence type="ECO:0000256" key="3">
    <source>
        <dbReference type="ARBA" id="ARBA00022741"/>
    </source>
</evidence>
<evidence type="ECO:0000313" key="7">
    <source>
        <dbReference type="EMBL" id="MEJ5944438.1"/>
    </source>
</evidence>
<evidence type="ECO:0000259" key="6">
    <source>
        <dbReference type="PROSITE" id="PS50893"/>
    </source>
</evidence>
<feature type="domain" description="ABC transporter" evidence="6">
    <location>
        <begin position="33"/>
        <end position="269"/>
    </location>
</feature>
<dbReference type="PROSITE" id="PS50893">
    <property type="entry name" value="ABC_TRANSPORTER_2"/>
    <property type="match status" value="2"/>
</dbReference>
<protein>
    <submittedName>
        <fullName evidence="7">Sugar ABC transporter ATP-binding protein</fullName>
    </submittedName>
</protein>
<dbReference type="SUPFAM" id="SSF52540">
    <property type="entry name" value="P-loop containing nucleoside triphosphate hydrolases"/>
    <property type="match status" value="2"/>
</dbReference>
<dbReference type="InterPro" id="IPR017871">
    <property type="entry name" value="ABC_transporter-like_CS"/>
</dbReference>
<keyword evidence="1" id="KW-0813">Transport</keyword>
<dbReference type="CDD" id="cd03215">
    <property type="entry name" value="ABC_Carb_Monos_II"/>
    <property type="match status" value="1"/>
</dbReference>
<feature type="domain" description="ABC transporter" evidence="6">
    <location>
        <begin position="285"/>
        <end position="528"/>
    </location>
</feature>
<dbReference type="PANTHER" id="PTHR43790:SF9">
    <property type="entry name" value="GALACTOFURANOSE TRANSPORTER ATP-BINDING PROTEIN YTFR"/>
    <property type="match status" value="1"/>
</dbReference>
<sequence length="562" mass="59373">MSSTGSTTAGRRAAPPHRGEEPGSRGEPGEPVLEVRGVVKEFPGARALDDVDFTLRRGEVHALVGENGAGKSTLIKVLTGVHRADEGEVRYRGERVRFTKPSEAQDAGISTIYQEVNLVGLQSVARNVFLGREPRTRLGLVDFRRMNRDAGALLADLGVPVDPTRPLRTLGLGTQQMVALARAVSTDAQVLVMDEPTSSLEPREVEVLFATMDRLHASGVAIVYVSHRMDELYRVCDRVTVMRDGRVVHTGELAGLERLELVRLMLGRSVDARTERSRDDGQTSSDEAPVLEVDGLRSGTSVRDVTFSVAPGEVVGLGGLLGAGRTETVKAVAGALPVDDGQVRVRGSRLRPGRPAGSLRAGVAMLAEDRKTEGIVPGLSVRENIVLAALPRLSPGGLVSRARQDAVVETFVRRLRIKVSSPEQPVSELSGGNQQKVLLARWLATHPTVLLLDEPTRGIDVGAKAEVQGLVDELAAEGLGVVLISSELDELVRGADRVVVLREGAVAGELTGALVREDELMSVIAGAADRDGARACAGAPDGPAGGGTSTGPTTSRTTGGAR</sequence>
<feature type="compositionally biased region" description="Low complexity" evidence="5">
    <location>
        <begin position="550"/>
        <end position="562"/>
    </location>
</feature>
<dbReference type="InterPro" id="IPR050107">
    <property type="entry name" value="ABC_carbohydrate_import_ATPase"/>
</dbReference>
<feature type="region of interest" description="Disordered" evidence="5">
    <location>
        <begin position="1"/>
        <end position="31"/>
    </location>
</feature>
<keyword evidence="2" id="KW-0677">Repeat</keyword>
<dbReference type="Proteomes" id="UP001387100">
    <property type="component" value="Unassembled WGS sequence"/>
</dbReference>
<name>A0ABU8RHD2_9ACTN</name>
<dbReference type="SMART" id="SM00382">
    <property type="entry name" value="AAA"/>
    <property type="match status" value="2"/>
</dbReference>
<dbReference type="Pfam" id="PF00005">
    <property type="entry name" value="ABC_tran"/>
    <property type="match status" value="2"/>
</dbReference>
<gene>
    <name evidence="7" type="ORF">WDZ17_03920</name>
</gene>
<evidence type="ECO:0000256" key="1">
    <source>
        <dbReference type="ARBA" id="ARBA00022448"/>
    </source>
</evidence>
<dbReference type="RefSeq" id="WP_339573817.1">
    <property type="nucleotide sequence ID" value="NZ_JBBIAA010000002.1"/>
</dbReference>
<evidence type="ECO:0000313" key="8">
    <source>
        <dbReference type="Proteomes" id="UP001387100"/>
    </source>
</evidence>
<feature type="compositionally biased region" description="Basic and acidic residues" evidence="5">
    <location>
        <begin position="17"/>
        <end position="28"/>
    </location>
</feature>
<evidence type="ECO:0000256" key="5">
    <source>
        <dbReference type="SAM" id="MobiDB-lite"/>
    </source>
</evidence>
<keyword evidence="4 7" id="KW-0067">ATP-binding</keyword>
<dbReference type="InterPro" id="IPR027417">
    <property type="entry name" value="P-loop_NTPase"/>
</dbReference>
<dbReference type="Gene3D" id="3.40.50.300">
    <property type="entry name" value="P-loop containing nucleotide triphosphate hydrolases"/>
    <property type="match status" value="2"/>
</dbReference>